<keyword evidence="2" id="KW-1003">Cell membrane</keyword>
<comment type="subcellular location">
    <subcellularLocation>
        <location evidence="1">Cell membrane</location>
        <topology evidence="1">Multi-pass membrane protein</topology>
    </subcellularLocation>
</comment>
<sequence length="787" mass="88793">MIKHNFILFLRNIRQNKNSFFINIVGLSTGLICFLFIALWIEDEISVDKFHQNDSRLYQVMKTNKSSNRNFTSEWTPGPLAKTLPEEMPEIVYATNVLSEENGIISPGNGKEIRARELYAGKDFFNIFSFELIDGNKDEVLSGNQAVVISDKLALKLFGTSENIIGRDLEWKQEELSGNYTISGVFKAPPASSSLQFDVIYSYEEYKDRVPDNYNWTYNDPHTYVVLKEGANIEALNSKMTRLIRERSNDETSSLFLTLFSSKHLYGKYENGVQAEGRITYVRLFSVIAILILLIACINFINLSTAQASKRIKEVGVKKAMGIKRRSLGFQFLGESIMTSFLALLTALLFVVIFLPQFNQIVGKELQLDLQWPHIVFLLAVSLLVGLVSGSYPALYLSGFKPVSLLKGKFTTRASELWIRQGLVIFQFGVSVVLIVSVIVIYQQIEYIQTKNLGYEKDNIIYLRREGKMAEKLETSLNEIKNIPGVTGATSYAHNLTGDHGTTIGLDAWEGKDPEDNIAFSYINAYYDFIEVLGMELKEGRSFSRDFSTDEDKIILNETAVAQMGLKNPVGQIVELWGRNREIVGVVGDFHFESLYEEVKPCFYKLSDSGNHIMIKIEAGREESTLNSLKAFYSEYNPGFPFDFEFLDKDYQHLYQSEQRVSVLSKYFAGMAIIISCLGLFGLVAFTAERRQKEIGIRKALGQSSSQITMLLSGEFAKLVGISILVGIPVAYLLSINWLTSFAYKIDLRLWYFILAGIGALVVALLTVSSQAIRAAFKNPVEALREE</sequence>
<organism evidence="9 10">
    <name type="scientific">Leptobacterium flavescens</name>
    <dbReference type="NCBI Taxonomy" id="472055"/>
    <lineage>
        <taxon>Bacteria</taxon>
        <taxon>Pseudomonadati</taxon>
        <taxon>Bacteroidota</taxon>
        <taxon>Flavobacteriia</taxon>
        <taxon>Flavobacteriales</taxon>
        <taxon>Flavobacteriaceae</taxon>
        <taxon>Leptobacterium</taxon>
    </lineage>
</organism>
<evidence type="ECO:0000313" key="10">
    <source>
        <dbReference type="Proteomes" id="UP000468581"/>
    </source>
</evidence>
<dbReference type="RefSeq" id="WP_163606025.1">
    <property type="nucleotide sequence ID" value="NZ_JAABOO010000001.1"/>
</dbReference>
<evidence type="ECO:0000256" key="3">
    <source>
        <dbReference type="ARBA" id="ARBA00022692"/>
    </source>
</evidence>
<dbReference type="EMBL" id="JAABOO010000001">
    <property type="protein sequence ID" value="NER13022.1"/>
    <property type="molecule type" value="Genomic_DNA"/>
</dbReference>
<dbReference type="PANTHER" id="PTHR30572:SF18">
    <property type="entry name" value="ABC-TYPE MACROLIDE FAMILY EXPORT SYSTEM PERMEASE COMPONENT 2"/>
    <property type="match status" value="1"/>
</dbReference>
<evidence type="ECO:0000256" key="6">
    <source>
        <dbReference type="SAM" id="Phobius"/>
    </source>
</evidence>
<feature type="transmembrane region" description="Helical" evidence="6">
    <location>
        <begin position="418"/>
        <end position="442"/>
    </location>
</feature>
<feature type="domain" description="ABC3 transporter permease C-terminal" evidence="7">
    <location>
        <begin position="287"/>
        <end position="400"/>
    </location>
</feature>
<keyword evidence="10" id="KW-1185">Reference proteome</keyword>
<dbReference type="InterPro" id="IPR025857">
    <property type="entry name" value="MacB_PCD"/>
</dbReference>
<keyword evidence="3 6" id="KW-0812">Transmembrane</keyword>
<feature type="transmembrane region" description="Helical" evidence="6">
    <location>
        <begin position="750"/>
        <end position="768"/>
    </location>
</feature>
<comment type="caution">
    <text evidence="9">The sequence shown here is derived from an EMBL/GenBank/DDBJ whole genome shotgun (WGS) entry which is preliminary data.</text>
</comment>
<accession>A0A6P0UKE3</accession>
<feature type="domain" description="MacB-like periplasmic core" evidence="8">
    <location>
        <begin position="21"/>
        <end position="242"/>
    </location>
</feature>
<dbReference type="Proteomes" id="UP000468581">
    <property type="component" value="Unassembled WGS sequence"/>
</dbReference>
<dbReference type="PANTHER" id="PTHR30572">
    <property type="entry name" value="MEMBRANE COMPONENT OF TRANSPORTER-RELATED"/>
    <property type="match status" value="1"/>
</dbReference>
<dbReference type="GO" id="GO:0022857">
    <property type="term" value="F:transmembrane transporter activity"/>
    <property type="evidence" value="ECO:0007669"/>
    <property type="project" value="TreeGrafter"/>
</dbReference>
<dbReference type="Pfam" id="PF02687">
    <property type="entry name" value="FtsX"/>
    <property type="match status" value="2"/>
</dbReference>
<feature type="transmembrane region" description="Helical" evidence="6">
    <location>
        <begin position="375"/>
        <end position="397"/>
    </location>
</feature>
<protein>
    <submittedName>
        <fullName evidence="9">FtsX-like permease family protein</fullName>
    </submittedName>
</protein>
<evidence type="ECO:0000256" key="2">
    <source>
        <dbReference type="ARBA" id="ARBA00022475"/>
    </source>
</evidence>
<feature type="transmembrane region" description="Helical" evidence="6">
    <location>
        <begin position="667"/>
        <end position="688"/>
    </location>
</feature>
<dbReference type="InterPro" id="IPR050250">
    <property type="entry name" value="Macrolide_Exporter_MacB"/>
</dbReference>
<keyword evidence="5 6" id="KW-0472">Membrane</keyword>
<evidence type="ECO:0000259" key="8">
    <source>
        <dbReference type="Pfam" id="PF12704"/>
    </source>
</evidence>
<reference evidence="9 10" key="1">
    <citation type="submission" date="2020-01" db="EMBL/GenBank/DDBJ databases">
        <title>Leptobacterium flavescens.</title>
        <authorList>
            <person name="Wang G."/>
        </authorList>
    </citation>
    <scope>NUCLEOTIDE SEQUENCE [LARGE SCALE GENOMIC DNA]</scope>
    <source>
        <strain evidence="9 10">KCTC 22160</strain>
    </source>
</reference>
<dbReference type="InterPro" id="IPR003838">
    <property type="entry name" value="ABC3_permease_C"/>
</dbReference>
<feature type="transmembrane region" description="Helical" evidence="6">
    <location>
        <begin position="281"/>
        <end position="303"/>
    </location>
</feature>
<dbReference type="Pfam" id="PF12704">
    <property type="entry name" value="MacB_PCD"/>
    <property type="match status" value="2"/>
</dbReference>
<feature type="domain" description="MacB-like periplasmic core" evidence="8">
    <location>
        <begin position="432"/>
        <end position="590"/>
    </location>
</feature>
<evidence type="ECO:0000256" key="1">
    <source>
        <dbReference type="ARBA" id="ARBA00004651"/>
    </source>
</evidence>
<evidence type="ECO:0000256" key="4">
    <source>
        <dbReference type="ARBA" id="ARBA00022989"/>
    </source>
</evidence>
<evidence type="ECO:0000256" key="5">
    <source>
        <dbReference type="ARBA" id="ARBA00023136"/>
    </source>
</evidence>
<feature type="transmembrane region" description="Helical" evidence="6">
    <location>
        <begin position="20"/>
        <end position="41"/>
    </location>
</feature>
<feature type="domain" description="ABC3 transporter permease C-terminal" evidence="7">
    <location>
        <begin position="668"/>
        <end position="780"/>
    </location>
</feature>
<name>A0A6P0UKE3_9FLAO</name>
<gene>
    <name evidence="9" type="ORF">GWK08_06200</name>
</gene>
<feature type="transmembrane region" description="Helical" evidence="6">
    <location>
        <begin position="716"/>
        <end position="738"/>
    </location>
</feature>
<evidence type="ECO:0000313" key="9">
    <source>
        <dbReference type="EMBL" id="NER13022.1"/>
    </source>
</evidence>
<dbReference type="GO" id="GO:0005886">
    <property type="term" value="C:plasma membrane"/>
    <property type="evidence" value="ECO:0007669"/>
    <property type="project" value="UniProtKB-SubCell"/>
</dbReference>
<proteinExistence type="predicted"/>
<feature type="transmembrane region" description="Helical" evidence="6">
    <location>
        <begin position="328"/>
        <end position="355"/>
    </location>
</feature>
<keyword evidence="4 6" id="KW-1133">Transmembrane helix</keyword>
<evidence type="ECO:0000259" key="7">
    <source>
        <dbReference type="Pfam" id="PF02687"/>
    </source>
</evidence>
<dbReference type="AlphaFoldDB" id="A0A6P0UKE3"/>